<name>A0ABR2E9U5_9ROSI</name>
<organism evidence="1 2">
    <name type="scientific">Hibiscus sabdariffa</name>
    <name type="common">roselle</name>
    <dbReference type="NCBI Taxonomy" id="183260"/>
    <lineage>
        <taxon>Eukaryota</taxon>
        <taxon>Viridiplantae</taxon>
        <taxon>Streptophyta</taxon>
        <taxon>Embryophyta</taxon>
        <taxon>Tracheophyta</taxon>
        <taxon>Spermatophyta</taxon>
        <taxon>Magnoliopsida</taxon>
        <taxon>eudicotyledons</taxon>
        <taxon>Gunneridae</taxon>
        <taxon>Pentapetalae</taxon>
        <taxon>rosids</taxon>
        <taxon>malvids</taxon>
        <taxon>Malvales</taxon>
        <taxon>Malvaceae</taxon>
        <taxon>Malvoideae</taxon>
        <taxon>Hibiscus</taxon>
    </lineage>
</organism>
<proteinExistence type="predicted"/>
<accession>A0ABR2E9U5</accession>
<gene>
    <name evidence="1" type="ORF">V6N12_002733</name>
</gene>
<evidence type="ECO:0000313" key="2">
    <source>
        <dbReference type="Proteomes" id="UP001472677"/>
    </source>
</evidence>
<dbReference type="Proteomes" id="UP001472677">
    <property type="component" value="Unassembled WGS sequence"/>
</dbReference>
<evidence type="ECO:0000313" key="1">
    <source>
        <dbReference type="EMBL" id="KAK8556325.1"/>
    </source>
</evidence>
<dbReference type="PANTHER" id="PTHR36376">
    <property type="entry name" value="OS09G0514700 PROTEIN"/>
    <property type="match status" value="1"/>
</dbReference>
<dbReference type="EMBL" id="JBBPBM010000017">
    <property type="protein sequence ID" value="KAK8556325.1"/>
    <property type="molecule type" value="Genomic_DNA"/>
</dbReference>
<sequence length="166" mass="17709">MKINDMPQIKNKDAYVGACSNEAYFHSSINTSTISSSSFQIHLNHSSGNDGPLEGHQVLPSFKALHDVQEEMLSSGASSAKYGCFIALDSNTNSPREMLASDAMLNVSDGAVNLLMVKHKNCNLENDTSDNSTLQNGCYPVSSGVTIPGCLSDGSLQIPVPKEVVQ</sequence>
<keyword evidence="2" id="KW-1185">Reference proteome</keyword>
<dbReference type="PANTHER" id="PTHR36376:SF1">
    <property type="entry name" value="OS09G0514700 PROTEIN"/>
    <property type="match status" value="1"/>
</dbReference>
<protein>
    <submittedName>
        <fullName evidence="1">Uncharacterized protein</fullName>
    </submittedName>
</protein>
<reference evidence="1 2" key="1">
    <citation type="journal article" date="2024" name="G3 (Bethesda)">
        <title>Genome assembly of Hibiscus sabdariffa L. provides insights into metabolisms of medicinal natural products.</title>
        <authorList>
            <person name="Kim T."/>
        </authorList>
    </citation>
    <scope>NUCLEOTIDE SEQUENCE [LARGE SCALE GENOMIC DNA]</scope>
    <source>
        <strain evidence="1">TK-2024</strain>
        <tissue evidence="1">Old leaves</tissue>
    </source>
</reference>
<comment type="caution">
    <text evidence="1">The sequence shown here is derived from an EMBL/GenBank/DDBJ whole genome shotgun (WGS) entry which is preliminary data.</text>
</comment>